<evidence type="ECO:0000256" key="14">
    <source>
        <dbReference type="ARBA" id="ARBA00074682"/>
    </source>
</evidence>
<keyword evidence="9 15" id="KW-0496">Mitochondrion</keyword>
<comment type="function">
    <text evidence="12 15">Subunit e, of the mitochondrial membrane ATP synthase complex (F(1)F(0) ATP synthase or Complex V) that produces ATP from ADP in the presence of a proton gradient across the membrane which is generated by electron transport complexes of the respiratory chain. ATP synthase complex consist of a soluble F(1) head domain - the catalytic core - and a membrane F(1) domain - the membrane proton channel. These two domains are linked by a central stalk rotating inside the F(1) region and a stationary peripheral stalk. During catalysis, ATP synthesis in the catalytic domain of F(1) is coupled via a rotary mechanism of the central stalk subunits to proton translocation. In vivo, can only synthesize ATP although its ATP hydrolase activity can be activated artificially in vitro. Part of the complex F(0) domain.</text>
</comment>
<accession>A0A8C6FEI6</accession>
<dbReference type="InterPro" id="IPR008386">
    <property type="entry name" value="ATP_synth_F0_esu_mt"/>
</dbReference>
<organism evidence="17 18">
    <name type="scientific">Moschus moschiferus</name>
    <name type="common">Siberian musk deer</name>
    <name type="synonym">Moschus sibiricus</name>
    <dbReference type="NCBI Taxonomy" id="68415"/>
    <lineage>
        <taxon>Eukaryota</taxon>
        <taxon>Metazoa</taxon>
        <taxon>Chordata</taxon>
        <taxon>Craniata</taxon>
        <taxon>Vertebrata</taxon>
        <taxon>Euteleostomi</taxon>
        <taxon>Mammalia</taxon>
        <taxon>Eutheria</taxon>
        <taxon>Laurasiatheria</taxon>
        <taxon>Artiodactyla</taxon>
        <taxon>Ruminantia</taxon>
        <taxon>Pecora</taxon>
        <taxon>Moschidae</taxon>
        <taxon>Moschus</taxon>
    </lineage>
</organism>
<evidence type="ECO:0000256" key="12">
    <source>
        <dbReference type="ARBA" id="ARBA00057306"/>
    </source>
</evidence>
<keyword evidence="5 15" id="KW-0375">Hydrogen ion transport</keyword>
<evidence type="ECO:0000256" key="9">
    <source>
        <dbReference type="ARBA" id="ARBA00023128"/>
    </source>
</evidence>
<dbReference type="Ensembl" id="ENSMMST00000000367.1">
    <property type="protein sequence ID" value="ENSMMSP00000000337.1"/>
    <property type="gene ID" value="ENSMMSG00000000304.1"/>
</dbReference>
<evidence type="ECO:0000256" key="1">
    <source>
        <dbReference type="ARBA" id="ARBA00004273"/>
    </source>
</evidence>
<comment type="subunit">
    <text evidence="15">F-type ATPases have 2 components, CF(1) - the catalytic core - and CF(0) - the membrane proton channel. CF(1) and CF(0) have multiple subunits.</text>
</comment>
<dbReference type="Proteomes" id="UP000694544">
    <property type="component" value="Unplaced"/>
</dbReference>
<evidence type="ECO:0000256" key="7">
    <source>
        <dbReference type="ARBA" id="ARBA00022990"/>
    </source>
</evidence>
<keyword evidence="6 15" id="KW-0999">Mitochondrion inner membrane</keyword>
<evidence type="ECO:0000256" key="11">
    <source>
        <dbReference type="ARBA" id="ARBA00023310"/>
    </source>
</evidence>
<reference evidence="17" key="1">
    <citation type="submission" date="2025-08" db="UniProtKB">
        <authorList>
            <consortium name="Ensembl"/>
        </authorList>
    </citation>
    <scope>IDENTIFICATION</scope>
</reference>
<dbReference type="GO" id="GO:0045259">
    <property type="term" value="C:proton-transporting ATP synthase complex"/>
    <property type="evidence" value="ECO:0007669"/>
    <property type="project" value="UniProtKB-UniRule"/>
</dbReference>
<evidence type="ECO:0000256" key="15">
    <source>
        <dbReference type="RuleBase" id="RU367005"/>
    </source>
</evidence>
<evidence type="ECO:0000256" key="6">
    <source>
        <dbReference type="ARBA" id="ARBA00022792"/>
    </source>
</evidence>
<keyword evidence="3 15" id="KW-0813">Transport</keyword>
<keyword evidence="16" id="KW-0812">Transmembrane</keyword>
<keyword evidence="11 15" id="KW-0066">ATP synthesis</keyword>
<dbReference type="Pfam" id="PF05680">
    <property type="entry name" value="ATP-synt_E"/>
    <property type="match status" value="1"/>
</dbReference>
<evidence type="ECO:0000313" key="17">
    <source>
        <dbReference type="Ensembl" id="ENSMMSP00000000337.1"/>
    </source>
</evidence>
<dbReference type="GO" id="GO:0015986">
    <property type="term" value="P:proton motive force-driven ATP synthesis"/>
    <property type="evidence" value="ECO:0007669"/>
    <property type="project" value="InterPro"/>
</dbReference>
<dbReference type="PANTHER" id="PTHR12427:SF1">
    <property type="entry name" value="ATP SYNTHASE SUBUNIT E, MITOCHONDRIAL"/>
    <property type="match status" value="1"/>
</dbReference>
<keyword evidence="8 15" id="KW-0406">Ion transport</keyword>
<name>A0A8C6FEI6_MOSMO</name>
<dbReference type="GeneTree" id="ENSGT01030000238331"/>
<evidence type="ECO:0000313" key="18">
    <source>
        <dbReference type="Proteomes" id="UP000694544"/>
    </source>
</evidence>
<keyword evidence="10 16" id="KW-0472">Membrane</keyword>
<feature type="transmembrane region" description="Helical" evidence="16">
    <location>
        <begin position="6"/>
        <end position="27"/>
    </location>
</feature>
<proteinExistence type="inferred from homology"/>
<evidence type="ECO:0000256" key="3">
    <source>
        <dbReference type="ARBA" id="ARBA00022448"/>
    </source>
</evidence>
<evidence type="ECO:0000256" key="4">
    <source>
        <dbReference type="ARBA" id="ARBA00022547"/>
    </source>
</evidence>
<evidence type="ECO:0000256" key="8">
    <source>
        <dbReference type="ARBA" id="ARBA00023065"/>
    </source>
</evidence>
<reference evidence="17" key="2">
    <citation type="submission" date="2025-09" db="UniProtKB">
        <authorList>
            <consortium name="Ensembl"/>
        </authorList>
    </citation>
    <scope>IDENTIFICATION</scope>
</reference>
<dbReference type="GO" id="GO:0015078">
    <property type="term" value="F:proton transmembrane transporter activity"/>
    <property type="evidence" value="ECO:0007669"/>
    <property type="project" value="InterPro"/>
</dbReference>
<keyword evidence="7" id="KW-0007">Acetylation</keyword>
<comment type="similarity">
    <text evidence="2 15">Belongs to the ATPase e subunit family.</text>
</comment>
<dbReference type="PANTHER" id="PTHR12427">
    <property type="entry name" value="ATP SYNTHASE E CHAIN, MITOCHONDRIAL"/>
    <property type="match status" value="1"/>
</dbReference>
<evidence type="ECO:0000256" key="10">
    <source>
        <dbReference type="ARBA" id="ARBA00023136"/>
    </source>
</evidence>
<evidence type="ECO:0000256" key="5">
    <source>
        <dbReference type="ARBA" id="ARBA00022781"/>
    </source>
</evidence>
<sequence>MVSPVQVSLLIKLASYSALFLSMAYGARRYNYLKPWAEEERRIANWKKPKRIASSFWNSKVLDSLLQTSS</sequence>
<dbReference type="GO" id="GO:0005743">
    <property type="term" value="C:mitochondrial inner membrane"/>
    <property type="evidence" value="ECO:0007669"/>
    <property type="project" value="UniProtKB-SubCell"/>
</dbReference>
<evidence type="ECO:0000256" key="16">
    <source>
        <dbReference type="SAM" id="Phobius"/>
    </source>
</evidence>
<evidence type="ECO:0000256" key="2">
    <source>
        <dbReference type="ARBA" id="ARBA00007333"/>
    </source>
</evidence>
<keyword evidence="16" id="KW-1133">Transmembrane helix</keyword>
<comment type="subunit">
    <text evidence="13">Component of the ATP synthase complex composed at least of ATP5F1A/subunit alpha, ATP5F1B/subunit beta, ATP5MC1/subunit c (homooctomer), MT-ATP6/subunit a, MT-ATP8/subunit 8, ATP5ME/subunit e, ATP5MF/subunit f, ATP5MG/subunit g, ATP5MK/subunit k, ATP5MJ/subunit j, ATP5F1C/subunit gamma, ATP5F1D/subunit delta, ATP5F1E/subunit epsilon, ATP5PF/subunit F6, ATP5PB/subunit b, ATP5PD/subunit d, ATP5PO/subunit OSCP. ATP synthase complex consists of a soluble F(1) head domain (subunits alpha(3) and beta(3)) - the catalytic core - and a membrane F(0) domain - the membrane proton channel (subunits c, a, 8, e, f, g, k and j). These two domains are linked by a central stalk (subunits gamma, delta, and epsilon) rotating inside the F1 region and a stationary peripheral stalk (subunits F6, b, d, and OSCP).</text>
</comment>
<keyword evidence="4 15" id="KW-0138">CF(0)</keyword>
<dbReference type="AlphaFoldDB" id="A0A8C6FEI6"/>
<comment type="subcellular location">
    <subcellularLocation>
        <location evidence="1 15">Mitochondrion inner membrane</location>
    </subcellularLocation>
</comment>
<keyword evidence="18" id="KW-1185">Reference proteome</keyword>
<protein>
    <recommendedName>
        <fullName evidence="14 15">ATP synthase F(0) complex subunit e, mitochondrial</fullName>
    </recommendedName>
</protein>
<evidence type="ECO:0000256" key="13">
    <source>
        <dbReference type="ARBA" id="ARBA00064647"/>
    </source>
</evidence>